<dbReference type="FunCoup" id="A0A146G365">
    <property type="interactions" value="74"/>
</dbReference>
<dbReference type="InParanoid" id="A0A146G365"/>
<dbReference type="InterPro" id="IPR039968">
    <property type="entry name" value="BcerS-like"/>
</dbReference>
<dbReference type="PANTHER" id="PTHR41368">
    <property type="entry name" value="PROTEIN YGHO"/>
    <property type="match status" value="1"/>
</dbReference>
<dbReference type="SUPFAM" id="SSF55729">
    <property type="entry name" value="Acyl-CoA N-acyltransferases (Nat)"/>
    <property type="match status" value="1"/>
</dbReference>
<dbReference type="OrthoDB" id="9806005at2"/>
<dbReference type="PANTHER" id="PTHR41368:SF1">
    <property type="entry name" value="PROTEIN YGHO"/>
    <property type="match status" value="1"/>
</dbReference>
<dbReference type="Gene3D" id="3.40.630.30">
    <property type="match status" value="1"/>
</dbReference>
<sequence length="377" mass="42938">MSGSIEIVPCHTGRERQAFEDVAELLQGENPAFVPPFPGSIAKYLSEKSAFCKRHGEIIPFIARRDGKPVGRIAAIINRSHNAYYKDRTGFFGFFECENNLSTATELFRKVDSVLRERGCDSVRGPYNPSINDECGLLVEGFDVPPFIGLTWNPAYYEALVRDAGYDSVRASLGFHLPLAKLEVPARLSKIVDRLTRRSRLKLRPIRLKELEEELKIVLEVYNSTLERNWGFVPISMDDLLFAADDLRAIADPEMILIAEHDGENAGVGLSLPNINEVLIQLKKTPRWLRPLHFLWLLKTRPIRTGRQVVYGISPRFRDKTGLHGWLLREQFACAKARYTHAELGWIEENNTEIIENSLMLGGIPHRKWRIFEKSLG</sequence>
<evidence type="ECO:0000313" key="3">
    <source>
        <dbReference type="Proteomes" id="UP000076023"/>
    </source>
</evidence>
<feature type="domain" description="N-acetyltransferase" evidence="1">
    <location>
        <begin position="5"/>
        <end position="163"/>
    </location>
</feature>
<organism evidence="2 3">
    <name type="scientific">Terrimicrobium sacchariphilum</name>
    <dbReference type="NCBI Taxonomy" id="690879"/>
    <lineage>
        <taxon>Bacteria</taxon>
        <taxon>Pseudomonadati</taxon>
        <taxon>Verrucomicrobiota</taxon>
        <taxon>Terrimicrobiia</taxon>
        <taxon>Terrimicrobiales</taxon>
        <taxon>Terrimicrobiaceae</taxon>
        <taxon>Terrimicrobium</taxon>
    </lineage>
</organism>
<reference evidence="3" key="1">
    <citation type="journal article" date="2017" name="Genome Announc.">
        <title>Draft Genome Sequence of Terrimicrobium sacchariphilum NM-5T, a Facultative Anaerobic Soil Bacterium of the Class Spartobacteria.</title>
        <authorList>
            <person name="Qiu Y.L."/>
            <person name="Tourlousse D.M."/>
            <person name="Matsuura N."/>
            <person name="Ohashi A."/>
            <person name="Sekiguchi Y."/>
        </authorList>
    </citation>
    <scope>NUCLEOTIDE SEQUENCE [LARGE SCALE GENOMIC DNA]</scope>
    <source>
        <strain evidence="3">NM-5</strain>
    </source>
</reference>
<evidence type="ECO:0000259" key="1">
    <source>
        <dbReference type="PROSITE" id="PS51186"/>
    </source>
</evidence>
<protein>
    <recommendedName>
        <fullName evidence="1">N-acetyltransferase domain-containing protein</fullName>
    </recommendedName>
</protein>
<gene>
    <name evidence="2" type="ORF">TSACC_2488</name>
</gene>
<dbReference type="InterPro" id="IPR000182">
    <property type="entry name" value="GNAT_dom"/>
</dbReference>
<comment type="caution">
    <text evidence="2">The sequence shown here is derived from an EMBL/GenBank/DDBJ whole genome shotgun (WGS) entry which is preliminary data.</text>
</comment>
<dbReference type="PROSITE" id="PS51186">
    <property type="entry name" value="GNAT"/>
    <property type="match status" value="1"/>
</dbReference>
<dbReference type="STRING" id="690879.TSACC_2488"/>
<dbReference type="EMBL" id="BDCO01000002">
    <property type="protein sequence ID" value="GAT32091.1"/>
    <property type="molecule type" value="Genomic_DNA"/>
</dbReference>
<dbReference type="Proteomes" id="UP000076023">
    <property type="component" value="Unassembled WGS sequence"/>
</dbReference>
<dbReference type="AlphaFoldDB" id="A0A146G365"/>
<dbReference type="GO" id="GO:0016747">
    <property type="term" value="F:acyltransferase activity, transferring groups other than amino-acyl groups"/>
    <property type="evidence" value="ECO:0007669"/>
    <property type="project" value="InterPro"/>
</dbReference>
<name>A0A146G365_TERSA</name>
<evidence type="ECO:0000313" key="2">
    <source>
        <dbReference type="EMBL" id="GAT32091.1"/>
    </source>
</evidence>
<keyword evidence="3" id="KW-1185">Reference proteome</keyword>
<dbReference type="InterPro" id="IPR016181">
    <property type="entry name" value="Acyl_CoA_acyltransferase"/>
</dbReference>
<proteinExistence type="predicted"/>
<dbReference type="RefSeq" id="WP_075077943.1">
    <property type="nucleotide sequence ID" value="NZ_BDCO01000002.1"/>
</dbReference>
<accession>A0A146G365</accession>